<protein>
    <recommendedName>
        <fullName evidence="3">chitinase</fullName>
        <ecNumber evidence="3">3.2.1.14</ecNumber>
    </recommendedName>
</protein>
<dbReference type="CDD" id="cd00035">
    <property type="entry name" value="ChtBD1"/>
    <property type="match status" value="1"/>
</dbReference>
<dbReference type="InParanoid" id="V5F8N0"/>
<dbReference type="InterPro" id="IPR001579">
    <property type="entry name" value="Glyco_hydro_18_chit_AS"/>
</dbReference>
<dbReference type="Gene3D" id="3.10.50.10">
    <property type="match status" value="1"/>
</dbReference>
<feature type="signal peptide" evidence="13">
    <location>
        <begin position="1"/>
        <end position="21"/>
    </location>
</feature>
<evidence type="ECO:0000256" key="13">
    <source>
        <dbReference type="SAM" id="SignalP"/>
    </source>
</evidence>
<dbReference type="Proteomes" id="UP000018001">
    <property type="component" value="Unassembled WGS sequence"/>
</dbReference>
<dbReference type="SUPFAM" id="SSF51445">
    <property type="entry name" value="(Trans)glycosidases"/>
    <property type="match status" value="1"/>
</dbReference>
<keyword evidence="7" id="KW-0843">Virulence</keyword>
<dbReference type="PANTHER" id="PTHR11177:SF333">
    <property type="entry name" value="CHITINASE"/>
    <property type="match status" value="1"/>
</dbReference>
<keyword evidence="9 12" id="KW-0326">Glycosidase</keyword>
<dbReference type="InterPro" id="IPR017853">
    <property type="entry name" value="GH"/>
</dbReference>
<dbReference type="Gene3D" id="3.30.60.10">
    <property type="entry name" value="Endochitinase-like"/>
    <property type="match status" value="1"/>
</dbReference>
<dbReference type="Gene3D" id="3.20.20.80">
    <property type="entry name" value="Glycosidases"/>
    <property type="match status" value="1"/>
</dbReference>
<keyword evidence="4 11" id="KW-0147">Chitin-binding</keyword>
<dbReference type="EC" id="3.2.1.14" evidence="3"/>
<evidence type="ECO:0000256" key="6">
    <source>
        <dbReference type="ARBA" id="ARBA00023024"/>
    </source>
</evidence>
<dbReference type="InterPro" id="IPR001223">
    <property type="entry name" value="Glyco_hydro18_cat"/>
</dbReference>
<feature type="disulfide bond" evidence="11">
    <location>
        <begin position="75"/>
        <end position="79"/>
    </location>
</feature>
<comment type="catalytic activity">
    <reaction evidence="1">
        <text>Random endo-hydrolysis of N-acetyl-beta-D-glucosaminide (1-&gt;4)-beta-linkages in chitin and chitodextrins.</text>
        <dbReference type="EC" id="3.2.1.14"/>
    </reaction>
</comment>
<dbReference type="InterPro" id="IPR001002">
    <property type="entry name" value="Chitin-bd_1"/>
</dbReference>
<dbReference type="GO" id="GO:0008843">
    <property type="term" value="F:endochitinase activity"/>
    <property type="evidence" value="ECO:0007669"/>
    <property type="project" value="UniProtKB-EC"/>
</dbReference>
<reference evidence="17" key="1">
    <citation type="journal article" date="2014" name="Genome Announc.">
        <title>Draft genome sequence of the formaldehyde-resistant fungus Byssochlamys spectabilis No. 5 (anamorph Paecilomyces variotii No. 5) (NBRC109023).</title>
        <authorList>
            <person name="Oka T."/>
            <person name="Ekino K."/>
            <person name="Fukuda K."/>
            <person name="Nomura Y."/>
        </authorList>
    </citation>
    <scope>NUCLEOTIDE SEQUENCE [LARGE SCALE GENOMIC DNA]</scope>
    <source>
        <strain evidence="17">No. 5 / NBRC 109023</strain>
    </source>
</reference>
<dbReference type="SUPFAM" id="SSF57016">
    <property type="entry name" value="Plant lectins/antimicrobial peptides"/>
    <property type="match status" value="1"/>
</dbReference>
<comment type="caution">
    <text evidence="16">The sequence shown here is derived from an EMBL/GenBank/DDBJ whole genome shotgun (WGS) entry which is preliminary data.</text>
</comment>
<dbReference type="Pfam" id="PF00704">
    <property type="entry name" value="Glyco_hydro_18"/>
    <property type="match status" value="1"/>
</dbReference>
<dbReference type="HOGENOM" id="CLU_002833_2_0_1"/>
<dbReference type="GO" id="GO:0006032">
    <property type="term" value="P:chitin catabolic process"/>
    <property type="evidence" value="ECO:0007669"/>
    <property type="project" value="UniProtKB-KW"/>
</dbReference>
<dbReference type="InterPro" id="IPR029070">
    <property type="entry name" value="Chitinase_insertion_sf"/>
</dbReference>
<comment type="caution">
    <text evidence="11">Lacks conserved residue(s) required for the propagation of feature annotation.</text>
</comment>
<evidence type="ECO:0000313" key="17">
    <source>
        <dbReference type="Proteomes" id="UP000018001"/>
    </source>
</evidence>
<dbReference type="SUPFAM" id="SSF54556">
    <property type="entry name" value="Chitinase insertion domain"/>
    <property type="match status" value="1"/>
</dbReference>
<evidence type="ECO:0000256" key="2">
    <source>
        <dbReference type="ARBA" id="ARBA00008682"/>
    </source>
</evidence>
<name>V5F8N0_BYSSN</name>
<feature type="domain" description="GH18" evidence="15">
    <location>
        <begin position="97"/>
        <end position="437"/>
    </location>
</feature>
<evidence type="ECO:0000256" key="7">
    <source>
        <dbReference type="ARBA" id="ARBA00023026"/>
    </source>
</evidence>
<dbReference type="SMART" id="SM00270">
    <property type="entry name" value="ChtBD1"/>
    <property type="match status" value="1"/>
</dbReference>
<dbReference type="EMBL" id="BAUL01000023">
    <property type="protein sequence ID" value="GAD92334.1"/>
    <property type="molecule type" value="Genomic_DNA"/>
</dbReference>
<evidence type="ECO:0000256" key="12">
    <source>
        <dbReference type="RuleBase" id="RU000489"/>
    </source>
</evidence>
<evidence type="ECO:0000259" key="14">
    <source>
        <dbReference type="PROSITE" id="PS50941"/>
    </source>
</evidence>
<evidence type="ECO:0000313" key="16">
    <source>
        <dbReference type="EMBL" id="GAD92334.1"/>
    </source>
</evidence>
<keyword evidence="10" id="KW-0624">Polysaccharide degradation</keyword>
<dbReference type="AlphaFoldDB" id="V5F8N0"/>
<evidence type="ECO:0000256" key="4">
    <source>
        <dbReference type="ARBA" id="ARBA00022669"/>
    </source>
</evidence>
<dbReference type="PROSITE" id="PS51910">
    <property type="entry name" value="GH18_2"/>
    <property type="match status" value="1"/>
</dbReference>
<dbReference type="SMART" id="SM00636">
    <property type="entry name" value="Glyco_18"/>
    <property type="match status" value="1"/>
</dbReference>
<evidence type="ECO:0000259" key="15">
    <source>
        <dbReference type="PROSITE" id="PS51910"/>
    </source>
</evidence>
<dbReference type="InterPro" id="IPR050314">
    <property type="entry name" value="Glycosyl_Hydrlase_18"/>
</dbReference>
<evidence type="ECO:0000256" key="11">
    <source>
        <dbReference type="PROSITE-ProRule" id="PRU00261"/>
    </source>
</evidence>
<dbReference type="PROSITE" id="PS01095">
    <property type="entry name" value="GH18_1"/>
    <property type="match status" value="1"/>
</dbReference>
<evidence type="ECO:0000256" key="9">
    <source>
        <dbReference type="ARBA" id="ARBA00023295"/>
    </source>
</evidence>
<dbReference type="PANTHER" id="PTHR11177">
    <property type="entry name" value="CHITINASE"/>
    <property type="match status" value="1"/>
</dbReference>
<proteinExistence type="inferred from homology"/>
<dbReference type="GO" id="GO:0000272">
    <property type="term" value="P:polysaccharide catabolic process"/>
    <property type="evidence" value="ECO:0007669"/>
    <property type="project" value="UniProtKB-KW"/>
</dbReference>
<gene>
    <name evidence="16" type="ORF">PVAR5_0925</name>
</gene>
<dbReference type="OrthoDB" id="73875at2759"/>
<keyword evidence="13" id="KW-0732">Signal</keyword>
<keyword evidence="8" id="KW-0119">Carbohydrate metabolism</keyword>
<keyword evidence="17" id="KW-1185">Reference proteome</keyword>
<dbReference type="GO" id="GO:0008061">
    <property type="term" value="F:chitin binding"/>
    <property type="evidence" value="ECO:0007669"/>
    <property type="project" value="UniProtKB-UniRule"/>
</dbReference>
<comment type="similarity">
    <text evidence="2">Belongs to the glycosyl hydrolase 18 family. Chitinase class V subfamily.</text>
</comment>
<evidence type="ECO:0000256" key="3">
    <source>
        <dbReference type="ARBA" id="ARBA00012729"/>
    </source>
</evidence>
<dbReference type="Pfam" id="PF00187">
    <property type="entry name" value="Chitin_bind_1"/>
    <property type="match status" value="1"/>
</dbReference>
<sequence length="443" mass="47758">MHHLLSLVALCCISPISLVSATPAADLSLFARHTAQKPVECGVGAPHGQEKCPAGQCCSKYGYCGIDPDHCGKGCQSNCLSDKPNQTLHCSYNSSAGRSVGYYESWASTRSCDAYLPSDIDPSAWTHINFAFAVLNSSSQIAPSANNDTILYKQVMDLKKKKKDLKVYIAVGGWGLGGKPFSQMVASKSTRTAFINSASAFMNKYGFDGIDIDWEYPSATDRGGASADTANFVTLVKEMRTALKNKGITITVPASAYYLKGFDLKAMEPYIDWVNVMTYDLHGSWDSPLLAQPHTNLTEIDESLDLLWNQGLSPGNVTLGLAYYGHTFTLTSNSCTKPGCAASGPGKAGSCSKAAGTLIDAEIDAIISQNNLKPVLEKTAAVKYITWGDKQWASYDDDETFALKKQYADKKCIGGTMAWALDMAPVKKAKTSGVCQAPRRRAF</sequence>
<accession>V5F8N0</accession>
<feature type="chain" id="PRO_5004732784" description="chitinase" evidence="13">
    <location>
        <begin position="22"/>
        <end position="443"/>
    </location>
</feature>
<feature type="disulfide bond" evidence="11">
    <location>
        <begin position="52"/>
        <end position="64"/>
    </location>
</feature>
<keyword evidence="11" id="KW-1015">Disulfide bond</keyword>
<keyword evidence="6" id="KW-0146">Chitin degradation</keyword>
<evidence type="ECO:0000256" key="8">
    <source>
        <dbReference type="ARBA" id="ARBA00023277"/>
    </source>
</evidence>
<evidence type="ECO:0000256" key="5">
    <source>
        <dbReference type="ARBA" id="ARBA00022801"/>
    </source>
</evidence>
<dbReference type="InterPro" id="IPR011583">
    <property type="entry name" value="Chitinase_II/V-like_cat"/>
</dbReference>
<dbReference type="PROSITE" id="PS50941">
    <property type="entry name" value="CHIT_BIND_I_2"/>
    <property type="match status" value="1"/>
</dbReference>
<feature type="disulfide bond" evidence="11">
    <location>
        <begin position="57"/>
        <end position="71"/>
    </location>
</feature>
<evidence type="ECO:0000256" key="1">
    <source>
        <dbReference type="ARBA" id="ARBA00000822"/>
    </source>
</evidence>
<feature type="domain" description="Chitin-binding type-1" evidence="14">
    <location>
        <begin position="38"/>
        <end position="81"/>
    </location>
</feature>
<dbReference type="InterPro" id="IPR036861">
    <property type="entry name" value="Endochitinase-like_sf"/>
</dbReference>
<evidence type="ECO:0000256" key="10">
    <source>
        <dbReference type="ARBA" id="ARBA00023326"/>
    </source>
</evidence>
<keyword evidence="5 12" id="KW-0378">Hydrolase</keyword>
<organism evidence="16 17">
    <name type="scientific">Byssochlamys spectabilis (strain No. 5 / NBRC 109023)</name>
    <name type="common">Paecilomyces variotii</name>
    <dbReference type="NCBI Taxonomy" id="1356009"/>
    <lineage>
        <taxon>Eukaryota</taxon>
        <taxon>Fungi</taxon>
        <taxon>Dikarya</taxon>
        <taxon>Ascomycota</taxon>
        <taxon>Pezizomycotina</taxon>
        <taxon>Eurotiomycetes</taxon>
        <taxon>Eurotiomycetidae</taxon>
        <taxon>Eurotiales</taxon>
        <taxon>Thermoascaceae</taxon>
        <taxon>Paecilomyces</taxon>
    </lineage>
</organism>
<dbReference type="eggNOG" id="KOG2806">
    <property type="taxonomic scope" value="Eukaryota"/>
</dbReference>